<dbReference type="RefSeq" id="WP_156105907.1">
    <property type="nucleotide sequence ID" value="NZ_CALTZT010000009.1"/>
</dbReference>
<evidence type="ECO:0000256" key="1">
    <source>
        <dbReference type="SAM" id="Phobius"/>
    </source>
</evidence>
<accession>A0A1T4NCH0</accession>
<name>A0A1T4NCH0_PORCN</name>
<reference evidence="2 3" key="1">
    <citation type="submission" date="2017-02" db="EMBL/GenBank/DDBJ databases">
        <authorList>
            <person name="Peterson S.W."/>
        </authorList>
    </citation>
    <scope>NUCLEOTIDE SEQUENCE [LARGE SCALE GENOMIC DNA]</scope>
    <source>
        <strain evidence="2 3">ATCC 700135</strain>
    </source>
</reference>
<protein>
    <submittedName>
        <fullName evidence="2">Uncharacterized protein</fullName>
    </submittedName>
</protein>
<keyword evidence="1" id="KW-0472">Membrane</keyword>
<proteinExistence type="predicted"/>
<dbReference type="AlphaFoldDB" id="A0A1T4NCH0"/>
<gene>
    <name evidence="2" type="ORF">SAMN02745205_01860</name>
</gene>
<evidence type="ECO:0000313" key="3">
    <source>
        <dbReference type="Proteomes" id="UP000189956"/>
    </source>
</evidence>
<evidence type="ECO:0000313" key="2">
    <source>
        <dbReference type="EMBL" id="SJZ76949.1"/>
    </source>
</evidence>
<dbReference type="EMBL" id="FUWL01000020">
    <property type="protein sequence ID" value="SJZ76949.1"/>
    <property type="molecule type" value="Genomic_DNA"/>
</dbReference>
<keyword evidence="1" id="KW-1133">Transmembrane helix</keyword>
<organism evidence="2 3">
    <name type="scientific">Porphyromonas cangingivalis</name>
    <dbReference type="NCBI Taxonomy" id="36874"/>
    <lineage>
        <taxon>Bacteria</taxon>
        <taxon>Pseudomonadati</taxon>
        <taxon>Bacteroidota</taxon>
        <taxon>Bacteroidia</taxon>
        <taxon>Bacteroidales</taxon>
        <taxon>Porphyromonadaceae</taxon>
        <taxon>Porphyromonas</taxon>
    </lineage>
</organism>
<dbReference type="Proteomes" id="UP000189956">
    <property type="component" value="Unassembled WGS sequence"/>
</dbReference>
<keyword evidence="1" id="KW-0812">Transmembrane</keyword>
<feature type="transmembrane region" description="Helical" evidence="1">
    <location>
        <begin position="29"/>
        <end position="48"/>
    </location>
</feature>
<sequence>MKHIGIITLLIGAAILIYRGIIGTAQSNVMVGVGLLLVVLGFVAHILINKRSNRDA</sequence>